<sequence>MKGSLSWSIRHMVVVMFSRPAKIEDSNRRPWMAIAFLRKGGISDWSTGGRVNIESTVATDISKIGTMLLCASIGTTILVVVS</sequence>
<proteinExistence type="predicted"/>
<comment type="caution">
    <text evidence="1">The sequence shown here is derived from an EMBL/GenBank/DDBJ whole genome shotgun (WGS) entry which is preliminary data.</text>
</comment>
<evidence type="ECO:0000313" key="1">
    <source>
        <dbReference type="EMBL" id="PQM35939.1"/>
    </source>
</evidence>
<reference evidence="1 2" key="1">
    <citation type="submission" date="2018-02" db="EMBL/GenBank/DDBJ databases">
        <title>Draft genome of wild Prunus yedoensis var. nudiflora.</title>
        <authorList>
            <person name="Baek S."/>
            <person name="Kim J.-H."/>
            <person name="Choi K."/>
            <person name="Kim G.-B."/>
            <person name="Cho A."/>
            <person name="Jang H."/>
            <person name="Shin C.-H."/>
            <person name="Yu H.-J."/>
            <person name="Mun J.-H."/>
        </authorList>
    </citation>
    <scope>NUCLEOTIDE SEQUENCE [LARGE SCALE GENOMIC DNA]</scope>
    <source>
        <strain evidence="2">cv. Jeju island</strain>
        <tissue evidence="1">Leaf</tissue>
    </source>
</reference>
<name>A0A314UMI3_PRUYE</name>
<organism evidence="1 2">
    <name type="scientific">Prunus yedoensis var. nudiflora</name>
    <dbReference type="NCBI Taxonomy" id="2094558"/>
    <lineage>
        <taxon>Eukaryota</taxon>
        <taxon>Viridiplantae</taxon>
        <taxon>Streptophyta</taxon>
        <taxon>Embryophyta</taxon>
        <taxon>Tracheophyta</taxon>
        <taxon>Spermatophyta</taxon>
        <taxon>Magnoliopsida</taxon>
        <taxon>eudicotyledons</taxon>
        <taxon>Gunneridae</taxon>
        <taxon>Pentapetalae</taxon>
        <taxon>rosids</taxon>
        <taxon>fabids</taxon>
        <taxon>Rosales</taxon>
        <taxon>Rosaceae</taxon>
        <taxon>Amygdaloideae</taxon>
        <taxon>Amygdaleae</taxon>
        <taxon>Prunus</taxon>
    </lineage>
</organism>
<dbReference type="EMBL" id="PJQY01003607">
    <property type="protein sequence ID" value="PQM35939.1"/>
    <property type="molecule type" value="Genomic_DNA"/>
</dbReference>
<keyword evidence="2" id="KW-1185">Reference proteome</keyword>
<dbReference type="Proteomes" id="UP000250321">
    <property type="component" value="Unassembled WGS sequence"/>
</dbReference>
<gene>
    <name evidence="1" type="ORF">Pyn_09711</name>
</gene>
<dbReference type="AlphaFoldDB" id="A0A314UMI3"/>
<accession>A0A314UMI3</accession>
<evidence type="ECO:0000313" key="2">
    <source>
        <dbReference type="Proteomes" id="UP000250321"/>
    </source>
</evidence>
<protein>
    <submittedName>
        <fullName evidence="1">Uncharacterized protein</fullName>
    </submittedName>
</protein>